<feature type="region of interest" description="Disordered" evidence="1">
    <location>
        <begin position="65"/>
        <end position="100"/>
    </location>
</feature>
<sequence length="100" mass="9906">AVPPPSDVPVTPLYGTGRELTASPPPLPTSPPPPVLAKTASSSSSAAASPALRNSLSGVFAAANMRGVGSSFGRRTSTNESPRATRKSAVLPVISSAPNG</sequence>
<reference evidence="2 3" key="1">
    <citation type="journal article" date="2021" name="Sci. Rep.">
        <title>Genome sequencing of the multicellular alga Astrephomene provides insights into convergent evolution of germ-soma differentiation.</title>
        <authorList>
            <person name="Yamashita S."/>
            <person name="Yamamoto K."/>
            <person name="Matsuzaki R."/>
            <person name="Suzuki S."/>
            <person name="Yamaguchi H."/>
            <person name="Hirooka S."/>
            <person name="Minakuchi Y."/>
            <person name="Miyagishima S."/>
            <person name="Kawachi M."/>
            <person name="Toyoda A."/>
            <person name="Nozaki H."/>
        </authorList>
    </citation>
    <scope>NUCLEOTIDE SEQUENCE [LARGE SCALE GENOMIC DNA]</scope>
    <source>
        <strain evidence="2 3">NIES-4017</strain>
    </source>
</reference>
<feature type="non-terminal residue" evidence="2">
    <location>
        <position position="100"/>
    </location>
</feature>
<evidence type="ECO:0000256" key="1">
    <source>
        <dbReference type="SAM" id="MobiDB-lite"/>
    </source>
</evidence>
<dbReference type="AlphaFoldDB" id="A0AAD3DR49"/>
<evidence type="ECO:0000313" key="2">
    <source>
        <dbReference type="EMBL" id="GFR45087.1"/>
    </source>
</evidence>
<evidence type="ECO:0000313" key="3">
    <source>
        <dbReference type="Proteomes" id="UP001054857"/>
    </source>
</evidence>
<feature type="region of interest" description="Disordered" evidence="1">
    <location>
        <begin position="1"/>
        <end position="52"/>
    </location>
</feature>
<comment type="caution">
    <text evidence="2">The sequence shown here is derived from an EMBL/GenBank/DDBJ whole genome shotgun (WGS) entry which is preliminary data.</text>
</comment>
<feature type="compositionally biased region" description="Polar residues" evidence="1">
    <location>
        <begin position="73"/>
        <end position="82"/>
    </location>
</feature>
<dbReference type="EMBL" id="BMAR01000009">
    <property type="protein sequence ID" value="GFR45087.1"/>
    <property type="molecule type" value="Genomic_DNA"/>
</dbReference>
<feature type="compositionally biased region" description="Low complexity" evidence="1">
    <location>
        <begin position="36"/>
        <end position="52"/>
    </location>
</feature>
<organism evidence="2 3">
    <name type="scientific">Astrephomene gubernaculifera</name>
    <dbReference type="NCBI Taxonomy" id="47775"/>
    <lineage>
        <taxon>Eukaryota</taxon>
        <taxon>Viridiplantae</taxon>
        <taxon>Chlorophyta</taxon>
        <taxon>core chlorophytes</taxon>
        <taxon>Chlorophyceae</taxon>
        <taxon>CS clade</taxon>
        <taxon>Chlamydomonadales</taxon>
        <taxon>Astrephomenaceae</taxon>
        <taxon>Astrephomene</taxon>
    </lineage>
</organism>
<name>A0AAD3DR49_9CHLO</name>
<gene>
    <name evidence="2" type="ORF">Agub_g6463</name>
</gene>
<accession>A0AAD3DR49</accession>
<feature type="compositionally biased region" description="Pro residues" evidence="1">
    <location>
        <begin position="23"/>
        <end position="35"/>
    </location>
</feature>
<protein>
    <submittedName>
        <fullName evidence="2">Uncharacterized protein</fullName>
    </submittedName>
</protein>
<keyword evidence="3" id="KW-1185">Reference proteome</keyword>
<dbReference type="Proteomes" id="UP001054857">
    <property type="component" value="Unassembled WGS sequence"/>
</dbReference>
<proteinExistence type="predicted"/>